<evidence type="ECO:0000256" key="1">
    <source>
        <dbReference type="SAM" id="MobiDB-lite"/>
    </source>
</evidence>
<dbReference type="AlphaFoldDB" id="A0A2N6NR09"/>
<organism evidence="2 3">
    <name type="scientific">Beauveria bassiana</name>
    <name type="common">White muscardine disease fungus</name>
    <name type="synonym">Tritirachium shiotae</name>
    <dbReference type="NCBI Taxonomy" id="176275"/>
    <lineage>
        <taxon>Eukaryota</taxon>
        <taxon>Fungi</taxon>
        <taxon>Dikarya</taxon>
        <taxon>Ascomycota</taxon>
        <taxon>Pezizomycotina</taxon>
        <taxon>Sordariomycetes</taxon>
        <taxon>Hypocreomycetidae</taxon>
        <taxon>Hypocreales</taxon>
        <taxon>Cordycipitaceae</taxon>
        <taxon>Beauveria</taxon>
    </lineage>
</organism>
<name>A0A2N6NR09_BEABA</name>
<accession>A0A2N6NR09</accession>
<dbReference type="Proteomes" id="UP000235728">
    <property type="component" value="Unassembled WGS sequence"/>
</dbReference>
<feature type="region of interest" description="Disordered" evidence="1">
    <location>
        <begin position="1"/>
        <end position="37"/>
    </location>
</feature>
<protein>
    <submittedName>
        <fullName evidence="2">Uncharacterized protein</fullName>
    </submittedName>
</protein>
<comment type="caution">
    <text evidence="2">The sequence shown here is derived from an EMBL/GenBank/DDBJ whole genome shotgun (WGS) entry which is preliminary data.</text>
</comment>
<dbReference type="EMBL" id="MRVG01000004">
    <property type="protein sequence ID" value="PMB69704.1"/>
    <property type="molecule type" value="Genomic_DNA"/>
</dbReference>
<reference evidence="2 3" key="1">
    <citation type="journal article" date="2016" name="Appl. Microbiol. Biotechnol.">
        <title>Characterization of T-DNA insertion mutants with decreased virulence in the entomopathogenic fungus Beauveria bassiana JEF-007.</title>
        <authorList>
            <person name="Kim S."/>
            <person name="Lee S.J."/>
            <person name="Nai Y.S."/>
            <person name="Yu J.S."/>
            <person name="Lee M.R."/>
            <person name="Yang Y.T."/>
            <person name="Kim J.S."/>
        </authorList>
    </citation>
    <scope>NUCLEOTIDE SEQUENCE [LARGE SCALE GENOMIC DNA]</scope>
    <source>
        <strain evidence="2 3">JEF-007</strain>
    </source>
</reference>
<sequence length="129" mass="14049">MYKSDHFFPRTSSSCSQSCFGASPNHPHKTEASSSPSLAQVRDVLFARHGAPEDAAARLAAEVHRLHNIDAFPPFLVEIGASGAVPSARSFTAVLRGTVRTASSAKTAATCRRMQRDKRPIGGRRWQRM</sequence>
<proteinExistence type="predicted"/>
<evidence type="ECO:0000313" key="3">
    <source>
        <dbReference type="Proteomes" id="UP000235728"/>
    </source>
</evidence>
<evidence type="ECO:0000313" key="2">
    <source>
        <dbReference type="EMBL" id="PMB69704.1"/>
    </source>
</evidence>
<gene>
    <name evidence="2" type="ORF">BM221_004351</name>
</gene>